<proteinExistence type="predicted"/>
<dbReference type="Proteomes" id="UP000236178">
    <property type="component" value="Unassembled WGS sequence"/>
</dbReference>
<keyword evidence="2" id="KW-1185">Reference proteome</keyword>
<dbReference type="RefSeq" id="WP_103552544.1">
    <property type="nucleotide sequence ID" value="NZ_JBHJSK010000041.1"/>
</dbReference>
<dbReference type="AlphaFoldDB" id="A0A2I0SHZ0"/>
<reference evidence="1 2" key="1">
    <citation type="submission" date="2017-12" db="EMBL/GenBank/DDBJ databases">
        <title>Streptomyces populusis sp. nov., a novel endophytic actinobacterium isolated from stems of Populus adenopoda Maxim.</title>
        <authorList>
            <person name="Wang Z."/>
        </authorList>
    </citation>
    <scope>NUCLEOTIDE SEQUENCE [LARGE SCALE GENOMIC DNA]</scope>
    <source>
        <strain evidence="1 2">A249</strain>
    </source>
</reference>
<accession>A0A2I0SHZ0</accession>
<dbReference type="EMBL" id="PJOS01000071">
    <property type="protein sequence ID" value="PKT69553.1"/>
    <property type="molecule type" value="Genomic_DNA"/>
</dbReference>
<gene>
    <name evidence="1" type="ORF">CW362_28840</name>
</gene>
<protein>
    <submittedName>
        <fullName evidence="1">Uncharacterized protein</fullName>
    </submittedName>
</protein>
<evidence type="ECO:0000313" key="2">
    <source>
        <dbReference type="Proteomes" id="UP000236178"/>
    </source>
</evidence>
<comment type="caution">
    <text evidence="1">The sequence shown here is derived from an EMBL/GenBank/DDBJ whole genome shotgun (WGS) entry which is preliminary data.</text>
</comment>
<evidence type="ECO:0000313" key="1">
    <source>
        <dbReference type="EMBL" id="PKT69553.1"/>
    </source>
</evidence>
<sequence>MFNVEIDNIPVIGSDYAKLSVMNDAQFGNHAVLFTHSEDEDAFEESTVVLMFNRDNLRKFASAVKRAEEALDAAEQGGIVGLAKWTEANGS</sequence>
<name>A0A2I0SHZ0_9ACTN</name>
<dbReference type="OrthoDB" id="9896987at2"/>
<organism evidence="1 2">
    <name type="scientific">Streptomyces populi</name>
    <dbReference type="NCBI Taxonomy" id="2058924"/>
    <lineage>
        <taxon>Bacteria</taxon>
        <taxon>Bacillati</taxon>
        <taxon>Actinomycetota</taxon>
        <taxon>Actinomycetes</taxon>
        <taxon>Kitasatosporales</taxon>
        <taxon>Streptomycetaceae</taxon>
        <taxon>Streptomyces</taxon>
    </lineage>
</organism>